<sequence>MADAGIVHGQVLQQWPDMFRILNVFLSQREQRAEDEDASAPTTGERLVHVPTPALPDAIPRIDIHFPITVVCTLLQLDCESTVCVCILAGQRLGARGNSFVVHPKSTLGDYLSISFPPYPPERRGTVPASFAGPAPTR</sequence>
<evidence type="ECO:0000313" key="2">
    <source>
        <dbReference type="Proteomes" id="UP000308197"/>
    </source>
</evidence>
<reference evidence="1 2" key="1">
    <citation type="journal article" date="2019" name="Nat. Ecol. Evol.">
        <title>Megaphylogeny resolves global patterns of mushroom evolution.</title>
        <authorList>
            <person name="Varga T."/>
            <person name="Krizsan K."/>
            <person name="Foldi C."/>
            <person name="Dima B."/>
            <person name="Sanchez-Garcia M."/>
            <person name="Sanchez-Ramirez S."/>
            <person name="Szollosi G.J."/>
            <person name="Szarkandi J.G."/>
            <person name="Papp V."/>
            <person name="Albert L."/>
            <person name="Andreopoulos W."/>
            <person name="Angelini C."/>
            <person name="Antonin V."/>
            <person name="Barry K.W."/>
            <person name="Bougher N.L."/>
            <person name="Buchanan P."/>
            <person name="Buyck B."/>
            <person name="Bense V."/>
            <person name="Catcheside P."/>
            <person name="Chovatia M."/>
            <person name="Cooper J."/>
            <person name="Damon W."/>
            <person name="Desjardin D."/>
            <person name="Finy P."/>
            <person name="Geml J."/>
            <person name="Haridas S."/>
            <person name="Hughes K."/>
            <person name="Justo A."/>
            <person name="Karasinski D."/>
            <person name="Kautmanova I."/>
            <person name="Kiss B."/>
            <person name="Kocsube S."/>
            <person name="Kotiranta H."/>
            <person name="LaButti K.M."/>
            <person name="Lechner B.E."/>
            <person name="Liimatainen K."/>
            <person name="Lipzen A."/>
            <person name="Lukacs Z."/>
            <person name="Mihaltcheva S."/>
            <person name="Morgado L.N."/>
            <person name="Niskanen T."/>
            <person name="Noordeloos M.E."/>
            <person name="Ohm R.A."/>
            <person name="Ortiz-Santana B."/>
            <person name="Ovrebo C."/>
            <person name="Racz N."/>
            <person name="Riley R."/>
            <person name="Savchenko A."/>
            <person name="Shiryaev A."/>
            <person name="Soop K."/>
            <person name="Spirin V."/>
            <person name="Szebenyi C."/>
            <person name="Tomsovsky M."/>
            <person name="Tulloss R.E."/>
            <person name="Uehling J."/>
            <person name="Grigoriev I.V."/>
            <person name="Vagvolgyi C."/>
            <person name="Papp T."/>
            <person name="Martin F.M."/>
            <person name="Miettinen O."/>
            <person name="Hibbett D.S."/>
            <person name="Nagy L.G."/>
        </authorList>
    </citation>
    <scope>NUCLEOTIDE SEQUENCE [LARGE SCALE GENOMIC DNA]</scope>
    <source>
        <strain evidence="1 2">HHB13444</strain>
    </source>
</reference>
<name>A0A5C3NW81_9APHY</name>
<dbReference type="AlphaFoldDB" id="A0A5C3NW81"/>
<dbReference type="EMBL" id="ML211743">
    <property type="protein sequence ID" value="TFK80588.1"/>
    <property type="molecule type" value="Genomic_DNA"/>
</dbReference>
<accession>A0A5C3NW81</accession>
<dbReference type="InParanoid" id="A0A5C3NW81"/>
<keyword evidence="2" id="KW-1185">Reference proteome</keyword>
<proteinExistence type="predicted"/>
<dbReference type="Proteomes" id="UP000308197">
    <property type="component" value="Unassembled WGS sequence"/>
</dbReference>
<organism evidence="1 2">
    <name type="scientific">Polyporus arcularius HHB13444</name>
    <dbReference type="NCBI Taxonomy" id="1314778"/>
    <lineage>
        <taxon>Eukaryota</taxon>
        <taxon>Fungi</taxon>
        <taxon>Dikarya</taxon>
        <taxon>Basidiomycota</taxon>
        <taxon>Agaricomycotina</taxon>
        <taxon>Agaricomycetes</taxon>
        <taxon>Polyporales</taxon>
        <taxon>Polyporaceae</taxon>
        <taxon>Polyporus</taxon>
    </lineage>
</organism>
<evidence type="ECO:0000313" key="1">
    <source>
        <dbReference type="EMBL" id="TFK80588.1"/>
    </source>
</evidence>
<gene>
    <name evidence="1" type="ORF">K466DRAFT_372965</name>
</gene>
<protein>
    <submittedName>
        <fullName evidence="1">Uncharacterized protein</fullName>
    </submittedName>
</protein>